<dbReference type="InterPro" id="IPR014922">
    <property type="entry name" value="YdhG-like"/>
</dbReference>
<dbReference type="Pfam" id="PF08818">
    <property type="entry name" value="DUF1801"/>
    <property type="match status" value="1"/>
</dbReference>
<dbReference type="EMBL" id="MSCN01000001">
    <property type="protein sequence ID" value="PQJ79864.1"/>
    <property type="molecule type" value="Genomic_DNA"/>
</dbReference>
<dbReference type="Proteomes" id="UP000238882">
    <property type="component" value="Unassembled WGS sequence"/>
</dbReference>
<dbReference type="AlphaFoldDB" id="A0A2S7WQK8"/>
<accession>A0A2S7WQK8</accession>
<gene>
    <name evidence="2" type="ORF">BTO18_12070</name>
</gene>
<proteinExistence type="predicted"/>
<keyword evidence="3" id="KW-1185">Reference proteome</keyword>
<organism evidence="2 3">
    <name type="scientific">Polaribacter porphyrae</name>
    <dbReference type="NCBI Taxonomy" id="1137780"/>
    <lineage>
        <taxon>Bacteria</taxon>
        <taxon>Pseudomonadati</taxon>
        <taxon>Bacteroidota</taxon>
        <taxon>Flavobacteriia</taxon>
        <taxon>Flavobacteriales</taxon>
        <taxon>Flavobacteriaceae</taxon>
    </lineage>
</organism>
<reference evidence="2 3" key="1">
    <citation type="submission" date="2016-12" db="EMBL/GenBank/DDBJ databases">
        <title>Trade-off between light-utilization and light-protection in marine flavobacteria.</title>
        <authorList>
            <person name="Kumagai Y."/>
            <person name="Yoshizawa S."/>
            <person name="Kogure K."/>
            <person name="Iwasaki W."/>
        </authorList>
    </citation>
    <scope>NUCLEOTIDE SEQUENCE [LARGE SCALE GENOMIC DNA]</scope>
    <source>
        <strain evidence="2 3">NBRC 108759</strain>
    </source>
</reference>
<sequence>MTEVESLIYQSDGTQRAIMLFFHHMLINDYDLNDKITYKNPCYYKNSWICYLKPLKNKLVEVTFMRGNELSNNQGLLKSNGRKQLKGIMVSNIKDIPLNAFREILNEAILLDETKPYKSKRK</sequence>
<dbReference type="OrthoDB" id="670608at2"/>
<dbReference type="SUPFAM" id="SSF159888">
    <property type="entry name" value="YdhG-like"/>
    <property type="match status" value="1"/>
</dbReference>
<evidence type="ECO:0000313" key="2">
    <source>
        <dbReference type="EMBL" id="PQJ79864.1"/>
    </source>
</evidence>
<evidence type="ECO:0000259" key="1">
    <source>
        <dbReference type="Pfam" id="PF08818"/>
    </source>
</evidence>
<dbReference type="RefSeq" id="WP_105016462.1">
    <property type="nucleotide sequence ID" value="NZ_MSCN01000001.1"/>
</dbReference>
<evidence type="ECO:0000313" key="3">
    <source>
        <dbReference type="Proteomes" id="UP000238882"/>
    </source>
</evidence>
<name>A0A2S7WQK8_9FLAO</name>
<protein>
    <recommendedName>
        <fullName evidence="1">YdhG-like domain-containing protein</fullName>
    </recommendedName>
</protein>
<comment type="caution">
    <text evidence="2">The sequence shown here is derived from an EMBL/GenBank/DDBJ whole genome shotgun (WGS) entry which is preliminary data.</text>
</comment>
<feature type="domain" description="YdhG-like" evidence="1">
    <location>
        <begin position="22"/>
        <end position="109"/>
    </location>
</feature>